<dbReference type="Proteomes" id="UP000373269">
    <property type="component" value="Chromosome"/>
</dbReference>
<dbReference type="PANTHER" id="PTHR48111:SF52">
    <property type="entry name" value="TRANSCRIPTIONAL REGULATORY PROTEIN YVRH"/>
    <property type="match status" value="1"/>
</dbReference>
<evidence type="ECO:0000313" key="11">
    <source>
        <dbReference type="EMBL" id="QGG52227.1"/>
    </source>
</evidence>
<evidence type="ECO:0000256" key="4">
    <source>
        <dbReference type="ARBA" id="ARBA00023015"/>
    </source>
</evidence>
<dbReference type="InterPro" id="IPR016032">
    <property type="entry name" value="Sig_transdc_resp-reg_C-effctor"/>
</dbReference>
<evidence type="ECO:0000256" key="1">
    <source>
        <dbReference type="ARBA" id="ARBA00004496"/>
    </source>
</evidence>
<dbReference type="Gene3D" id="3.40.50.2300">
    <property type="match status" value="1"/>
</dbReference>
<evidence type="ECO:0000256" key="5">
    <source>
        <dbReference type="ARBA" id="ARBA00023125"/>
    </source>
</evidence>
<dbReference type="InterPro" id="IPR001789">
    <property type="entry name" value="Sig_transdc_resp-reg_receiver"/>
</dbReference>
<keyword evidence="5 8" id="KW-0238">DNA-binding</keyword>
<keyword evidence="3" id="KW-0902">Two-component regulatory system</keyword>
<proteinExistence type="predicted"/>
<evidence type="ECO:0000256" key="3">
    <source>
        <dbReference type="ARBA" id="ARBA00023012"/>
    </source>
</evidence>
<dbReference type="CDD" id="cd00383">
    <property type="entry name" value="trans_reg_C"/>
    <property type="match status" value="1"/>
</dbReference>
<dbReference type="SMART" id="SM00448">
    <property type="entry name" value="REC"/>
    <property type="match status" value="1"/>
</dbReference>
<evidence type="ECO:0000256" key="8">
    <source>
        <dbReference type="PROSITE-ProRule" id="PRU01091"/>
    </source>
</evidence>
<dbReference type="PROSITE" id="PS50110">
    <property type="entry name" value="RESPONSE_REGULATORY"/>
    <property type="match status" value="1"/>
</dbReference>
<dbReference type="Pfam" id="PF00486">
    <property type="entry name" value="Trans_reg_C"/>
    <property type="match status" value="1"/>
</dbReference>
<feature type="domain" description="Response regulatory" evidence="9">
    <location>
        <begin position="5"/>
        <end position="119"/>
    </location>
</feature>
<feature type="DNA-binding region" description="OmpR/PhoB-type" evidence="8">
    <location>
        <begin position="135"/>
        <end position="234"/>
    </location>
</feature>
<feature type="modified residue" description="4-aspartylphosphate" evidence="7">
    <location>
        <position position="55"/>
    </location>
</feature>
<evidence type="ECO:0000256" key="7">
    <source>
        <dbReference type="PROSITE-ProRule" id="PRU00169"/>
    </source>
</evidence>
<dbReference type="Gene3D" id="6.10.250.690">
    <property type="match status" value="1"/>
</dbReference>
<dbReference type="RefSeq" id="WP_369595892.1">
    <property type="nucleotide sequence ID" value="NZ_CP045835.1"/>
</dbReference>
<dbReference type="EMBL" id="CP045835">
    <property type="protein sequence ID" value="QGG52227.1"/>
    <property type="molecule type" value="Genomic_DNA"/>
</dbReference>
<organism evidence="11 12">
    <name type="scientific">Lysinibacillus pakistanensis</name>
    <dbReference type="NCBI Taxonomy" id="759811"/>
    <lineage>
        <taxon>Bacteria</taxon>
        <taxon>Bacillati</taxon>
        <taxon>Bacillota</taxon>
        <taxon>Bacilli</taxon>
        <taxon>Bacillales</taxon>
        <taxon>Bacillaceae</taxon>
        <taxon>Lysinibacillus</taxon>
    </lineage>
</organism>
<keyword evidence="4" id="KW-0805">Transcription regulation</keyword>
<name>A0ABX6DBW8_9BACI</name>
<dbReference type="InterPro" id="IPR039420">
    <property type="entry name" value="WalR-like"/>
</dbReference>
<dbReference type="InterPro" id="IPR011006">
    <property type="entry name" value="CheY-like_superfamily"/>
</dbReference>
<dbReference type="SMART" id="SM00862">
    <property type="entry name" value="Trans_reg_C"/>
    <property type="match status" value="1"/>
</dbReference>
<keyword evidence="12" id="KW-1185">Reference proteome</keyword>
<dbReference type="Pfam" id="PF00072">
    <property type="entry name" value="Response_reg"/>
    <property type="match status" value="1"/>
</dbReference>
<gene>
    <name evidence="11" type="ORF">GDS87_15350</name>
</gene>
<dbReference type="SUPFAM" id="SSF46894">
    <property type="entry name" value="C-terminal effector domain of the bipartite response regulators"/>
    <property type="match status" value="1"/>
</dbReference>
<dbReference type="InterPro" id="IPR036388">
    <property type="entry name" value="WH-like_DNA-bd_sf"/>
</dbReference>
<dbReference type="SUPFAM" id="SSF52172">
    <property type="entry name" value="CheY-like"/>
    <property type="match status" value="1"/>
</dbReference>
<evidence type="ECO:0000259" key="10">
    <source>
        <dbReference type="PROSITE" id="PS51755"/>
    </source>
</evidence>
<dbReference type="Gene3D" id="1.10.10.10">
    <property type="entry name" value="Winged helix-like DNA-binding domain superfamily/Winged helix DNA-binding domain"/>
    <property type="match status" value="1"/>
</dbReference>
<sequence length="241" mass="27791">MMNYSLLLVDDERGLLDVLELALRKDGFQNIHTATTGIEALNKIKTQTFDLIILDIMLPDIDGLEVCRQMRTQINTPIIFLTAKGTDMDKILGLTIGGDDYITKPFNSLEVIARVKANLRRQQFIANAPKMVEEKRFYLNNNVQVFEESGEIYVDETLIECPAKEFELLIFLCNHPNRIFSVRQLYQKVWGDFYLGDEKTVTIHISRLRKRIEADPKKPSILVNVRGLGYKLILKDKEQKN</sequence>
<accession>A0ABX6DBW8</accession>
<evidence type="ECO:0000256" key="6">
    <source>
        <dbReference type="ARBA" id="ARBA00023163"/>
    </source>
</evidence>
<keyword evidence="2 7" id="KW-0597">Phosphoprotein</keyword>
<reference evidence="11 12" key="1">
    <citation type="submission" date="2019-11" db="EMBL/GenBank/DDBJ databases">
        <title>Whole Genome Sequencing and Comparative Genomic Analyses of Lysinibacillus pakistanensis LZH-9, a Halotolerant Strain with Excellent COD Removal Capability.</title>
        <authorList>
            <person name="Zhou H."/>
        </authorList>
    </citation>
    <scope>NUCLEOTIDE SEQUENCE [LARGE SCALE GENOMIC DNA]</scope>
    <source>
        <strain evidence="11 12">LZH-9</strain>
    </source>
</reference>
<feature type="domain" description="OmpR/PhoB-type" evidence="10">
    <location>
        <begin position="135"/>
        <end position="234"/>
    </location>
</feature>
<keyword evidence="6" id="KW-0804">Transcription</keyword>
<protein>
    <submittedName>
        <fullName evidence="11">Response regulator</fullName>
    </submittedName>
</protein>
<evidence type="ECO:0000256" key="2">
    <source>
        <dbReference type="ARBA" id="ARBA00022553"/>
    </source>
</evidence>
<evidence type="ECO:0000259" key="9">
    <source>
        <dbReference type="PROSITE" id="PS50110"/>
    </source>
</evidence>
<dbReference type="PROSITE" id="PS51755">
    <property type="entry name" value="OMPR_PHOB"/>
    <property type="match status" value="1"/>
</dbReference>
<comment type="subcellular location">
    <subcellularLocation>
        <location evidence="1">Cytoplasm</location>
    </subcellularLocation>
</comment>
<dbReference type="CDD" id="cd17574">
    <property type="entry name" value="REC_OmpR"/>
    <property type="match status" value="1"/>
</dbReference>
<dbReference type="PANTHER" id="PTHR48111">
    <property type="entry name" value="REGULATOR OF RPOS"/>
    <property type="match status" value="1"/>
</dbReference>
<evidence type="ECO:0000313" key="12">
    <source>
        <dbReference type="Proteomes" id="UP000373269"/>
    </source>
</evidence>
<dbReference type="InterPro" id="IPR001867">
    <property type="entry name" value="OmpR/PhoB-type_DNA-bd"/>
</dbReference>